<dbReference type="AlphaFoldDB" id="A0A1S1HX20"/>
<protein>
    <submittedName>
        <fullName evidence="1">Uncharacterized protein</fullName>
    </submittedName>
</protein>
<organism evidence="1 2">
    <name type="scientific">Providencia stuartii</name>
    <dbReference type="NCBI Taxonomy" id="588"/>
    <lineage>
        <taxon>Bacteria</taxon>
        <taxon>Pseudomonadati</taxon>
        <taxon>Pseudomonadota</taxon>
        <taxon>Gammaproteobacteria</taxon>
        <taxon>Enterobacterales</taxon>
        <taxon>Morganellaceae</taxon>
        <taxon>Providencia</taxon>
    </lineage>
</organism>
<gene>
    <name evidence="1" type="ORF">A3Q29_01125</name>
</gene>
<comment type="caution">
    <text evidence="1">The sequence shown here is derived from an EMBL/GenBank/DDBJ whole genome shotgun (WGS) entry which is preliminary data.</text>
</comment>
<dbReference type="EMBL" id="LVIE01000001">
    <property type="protein sequence ID" value="OHT25971.1"/>
    <property type="molecule type" value="Genomic_DNA"/>
</dbReference>
<name>A0A1S1HX20_PROST</name>
<proteinExistence type="predicted"/>
<dbReference type="Proteomes" id="UP000179588">
    <property type="component" value="Unassembled WGS sequence"/>
</dbReference>
<accession>A0A1S1HX20</accession>
<evidence type="ECO:0000313" key="2">
    <source>
        <dbReference type="Proteomes" id="UP000179588"/>
    </source>
</evidence>
<reference evidence="1 2" key="1">
    <citation type="submission" date="2016-03" db="EMBL/GenBank/DDBJ databases">
        <title>Genome sequence of Providencia stuartii strain, isolated from the salivary glands of larval Lucilia sericata.</title>
        <authorList>
            <person name="Yuan Y."/>
            <person name="Zhang Y."/>
            <person name="Fu S."/>
            <person name="Crippen T.L."/>
            <person name="Visi D."/>
            <person name="Benbow M.E."/>
            <person name="Allen M."/>
            <person name="Tomberlin J.K."/>
            <person name="Sze S.-H."/>
            <person name="Tarone A.M."/>
        </authorList>
    </citation>
    <scope>NUCLEOTIDE SEQUENCE [LARGE SCALE GENOMIC DNA]</scope>
    <source>
        <strain evidence="1 2">Crippen</strain>
    </source>
</reference>
<sequence length="320" mass="37930">MIEYFHKNPSNEFTKKIIGIENINYTDGGLCYGLTDRFLVNVYQNNEINFIKEIINILNVVTSLNKQTYPMSYNQKKFISYYNAHLNELFHKIFRSQFNQNISIDIKNTIYQFKYPSIHENENINNYIERVIDENIKKLCQSKKILIPYFDEIKVLINKINNSLQSKAFNVYTIKNYHDNFSILVEKIRHNCFNSKKKDLLVSKIELLFHFIGQYFSREIISKTEFNNKLESVCYNNQPINFSLYDSIFNKEIISLNKLKKMVEKNILKNRVLACDVCNRDHAMAIIAKPLTNCNQTIFEFFDPNKGVFITKINLIFLSY</sequence>
<evidence type="ECO:0000313" key="1">
    <source>
        <dbReference type="EMBL" id="OHT25971.1"/>
    </source>
</evidence>
<keyword evidence="2" id="KW-1185">Reference proteome</keyword>